<dbReference type="PROSITE" id="PS50928">
    <property type="entry name" value="ABC_TM1"/>
    <property type="match status" value="1"/>
</dbReference>
<evidence type="ECO:0000313" key="9">
    <source>
        <dbReference type="EMBL" id="RNB87173.1"/>
    </source>
</evidence>
<feature type="transmembrane region" description="Helical" evidence="7">
    <location>
        <begin position="133"/>
        <end position="150"/>
    </location>
</feature>
<organism evidence="9 10">
    <name type="scientific">Brevibacillus fluminis</name>
    <dbReference type="NCBI Taxonomy" id="511487"/>
    <lineage>
        <taxon>Bacteria</taxon>
        <taxon>Bacillati</taxon>
        <taxon>Bacillota</taxon>
        <taxon>Bacilli</taxon>
        <taxon>Bacillales</taxon>
        <taxon>Paenibacillaceae</taxon>
        <taxon>Brevibacillus</taxon>
    </lineage>
</organism>
<dbReference type="PANTHER" id="PTHR43744:SF12">
    <property type="entry name" value="ABC TRANSPORTER PERMEASE PROTEIN MG189-RELATED"/>
    <property type="match status" value="1"/>
</dbReference>
<keyword evidence="2 7" id="KW-0813">Transport</keyword>
<evidence type="ECO:0000256" key="5">
    <source>
        <dbReference type="ARBA" id="ARBA00022989"/>
    </source>
</evidence>
<keyword evidence="4 7" id="KW-0812">Transmembrane</keyword>
<dbReference type="SUPFAM" id="SSF161098">
    <property type="entry name" value="MetI-like"/>
    <property type="match status" value="1"/>
</dbReference>
<evidence type="ECO:0000259" key="8">
    <source>
        <dbReference type="PROSITE" id="PS50928"/>
    </source>
</evidence>
<dbReference type="RefSeq" id="WP_122918872.1">
    <property type="nucleotide sequence ID" value="NZ_RHHQ01000012.1"/>
</dbReference>
<evidence type="ECO:0000256" key="1">
    <source>
        <dbReference type="ARBA" id="ARBA00004651"/>
    </source>
</evidence>
<keyword evidence="5 7" id="KW-1133">Transmembrane helix</keyword>
<dbReference type="Proteomes" id="UP000271031">
    <property type="component" value="Unassembled WGS sequence"/>
</dbReference>
<name>A0A3M8DGG2_9BACL</name>
<comment type="caution">
    <text evidence="9">The sequence shown here is derived from an EMBL/GenBank/DDBJ whole genome shotgun (WGS) entry which is preliminary data.</text>
</comment>
<reference evidence="9 10" key="1">
    <citation type="submission" date="2018-10" db="EMBL/GenBank/DDBJ databases">
        <title>Phylogenomics of Brevibacillus.</title>
        <authorList>
            <person name="Dunlap C."/>
        </authorList>
    </citation>
    <scope>NUCLEOTIDE SEQUENCE [LARGE SCALE GENOMIC DNA]</scope>
    <source>
        <strain evidence="9 10">JCM 15716</strain>
    </source>
</reference>
<feature type="transmembrane region" description="Helical" evidence="7">
    <location>
        <begin position="69"/>
        <end position="90"/>
    </location>
</feature>
<comment type="subcellular location">
    <subcellularLocation>
        <location evidence="1 7">Cell membrane</location>
        <topology evidence="1 7">Multi-pass membrane protein</topology>
    </subcellularLocation>
</comment>
<keyword evidence="10" id="KW-1185">Reference proteome</keyword>
<feature type="transmembrane region" description="Helical" evidence="7">
    <location>
        <begin position="7"/>
        <end position="26"/>
    </location>
</feature>
<dbReference type="EMBL" id="RHHQ01000012">
    <property type="protein sequence ID" value="RNB87173.1"/>
    <property type="molecule type" value="Genomic_DNA"/>
</dbReference>
<keyword evidence="6 7" id="KW-0472">Membrane</keyword>
<gene>
    <name evidence="9" type="ORF">EDM56_15955</name>
</gene>
<feature type="transmembrane region" description="Helical" evidence="7">
    <location>
        <begin position="233"/>
        <end position="254"/>
    </location>
</feature>
<dbReference type="Gene3D" id="1.10.3720.10">
    <property type="entry name" value="MetI-like"/>
    <property type="match status" value="1"/>
</dbReference>
<accession>A0A3M8DGG2</accession>
<comment type="similarity">
    <text evidence="7">Belongs to the binding-protein-dependent transport system permease family.</text>
</comment>
<sequence length="269" mass="30308">MKKLSVYTLLLIATVVSLVPFYWMFINATHQSGEIFSVPPNFLPGDSLVDNYTNLQGNINISGVMMNSLIITVIYTVLSVLFCSMAGYAFAKFRFRGRDQIFFLLLLAIMIPSQVTLIPLFQMMVKLQWLNTYQAVILPTLANPFGIYLMRQNMKAIPDELLEAARVDGCGEWRIFFTMILPVMRPALAALAIFMFMSQWNNFVWPLLVMSDKSMYTLPVALSTLVGFTRIDYGQVMLGTTISTLPIMAFFLLLQRQFISGLLGGSVKG</sequence>
<feature type="transmembrane region" description="Helical" evidence="7">
    <location>
        <begin position="102"/>
        <end position="121"/>
    </location>
</feature>
<evidence type="ECO:0000256" key="3">
    <source>
        <dbReference type="ARBA" id="ARBA00022475"/>
    </source>
</evidence>
<dbReference type="InterPro" id="IPR035906">
    <property type="entry name" value="MetI-like_sf"/>
</dbReference>
<protein>
    <submittedName>
        <fullName evidence="9">Carbohydrate ABC transporter permease</fullName>
    </submittedName>
</protein>
<proteinExistence type="inferred from homology"/>
<dbReference type="GO" id="GO:0055085">
    <property type="term" value="P:transmembrane transport"/>
    <property type="evidence" value="ECO:0007669"/>
    <property type="project" value="InterPro"/>
</dbReference>
<dbReference type="OrthoDB" id="9771544at2"/>
<keyword evidence="3" id="KW-1003">Cell membrane</keyword>
<dbReference type="AlphaFoldDB" id="A0A3M8DGG2"/>
<dbReference type="PANTHER" id="PTHR43744">
    <property type="entry name" value="ABC TRANSPORTER PERMEASE PROTEIN MG189-RELATED-RELATED"/>
    <property type="match status" value="1"/>
</dbReference>
<evidence type="ECO:0000256" key="7">
    <source>
        <dbReference type="RuleBase" id="RU363032"/>
    </source>
</evidence>
<dbReference type="InterPro" id="IPR000515">
    <property type="entry name" value="MetI-like"/>
</dbReference>
<dbReference type="GO" id="GO:0005886">
    <property type="term" value="C:plasma membrane"/>
    <property type="evidence" value="ECO:0007669"/>
    <property type="project" value="UniProtKB-SubCell"/>
</dbReference>
<dbReference type="CDD" id="cd06261">
    <property type="entry name" value="TM_PBP2"/>
    <property type="match status" value="1"/>
</dbReference>
<evidence type="ECO:0000256" key="2">
    <source>
        <dbReference type="ARBA" id="ARBA00022448"/>
    </source>
</evidence>
<evidence type="ECO:0000256" key="6">
    <source>
        <dbReference type="ARBA" id="ARBA00023136"/>
    </source>
</evidence>
<evidence type="ECO:0000256" key="4">
    <source>
        <dbReference type="ARBA" id="ARBA00022692"/>
    </source>
</evidence>
<feature type="transmembrane region" description="Helical" evidence="7">
    <location>
        <begin position="175"/>
        <end position="197"/>
    </location>
</feature>
<evidence type="ECO:0000313" key="10">
    <source>
        <dbReference type="Proteomes" id="UP000271031"/>
    </source>
</evidence>
<feature type="domain" description="ABC transmembrane type-1" evidence="8">
    <location>
        <begin position="65"/>
        <end position="254"/>
    </location>
</feature>
<dbReference type="Pfam" id="PF00528">
    <property type="entry name" value="BPD_transp_1"/>
    <property type="match status" value="1"/>
</dbReference>